<reference evidence="1 2" key="1">
    <citation type="submission" date="2020-08" db="EMBL/GenBank/DDBJ databases">
        <title>Genomic Encyclopedia of Type Strains, Phase IV (KMG-IV): sequencing the most valuable type-strain genomes for metagenomic binning, comparative biology and taxonomic classification.</title>
        <authorList>
            <person name="Goeker M."/>
        </authorList>
    </citation>
    <scope>NUCLEOTIDE SEQUENCE [LARGE SCALE GENOMIC DNA]</scope>
    <source>
        <strain evidence="1 2">DSM 27521</strain>
    </source>
</reference>
<dbReference type="Gene3D" id="1.25.40.10">
    <property type="entry name" value="Tetratricopeptide repeat domain"/>
    <property type="match status" value="2"/>
</dbReference>
<dbReference type="InterPro" id="IPR036388">
    <property type="entry name" value="WH-like_DNA-bd_sf"/>
</dbReference>
<dbReference type="Gene3D" id="1.10.10.10">
    <property type="entry name" value="Winged helix-like DNA-binding domain superfamily/Winged helix DNA-binding domain"/>
    <property type="match status" value="1"/>
</dbReference>
<dbReference type="PANTHER" id="PTHR35807">
    <property type="entry name" value="TRANSCRIPTIONAL REGULATOR REDD-RELATED"/>
    <property type="match status" value="1"/>
</dbReference>
<protein>
    <submittedName>
        <fullName evidence="1">DNA-binding SARP family transcriptional activator</fullName>
    </submittedName>
</protein>
<dbReference type="InterPro" id="IPR011990">
    <property type="entry name" value="TPR-like_helical_dom_sf"/>
</dbReference>
<dbReference type="InterPro" id="IPR051677">
    <property type="entry name" value="AfsR-DnrI-RedD_regulator"/>
</dbReference>
<evidence type="ECO:0000313" key="2">
    <source>
        <dbReference type="Proteomes" id="UP000539473"/>
    </source>
</evidence>
<dbReference type="AlphaFoldDB" id="A0A7W8NT61"/>
<gene>
    <name evidence="1" type="ORF">HNQ07_003357</name>
</gene>
<dbReference type="GO" id="GO:0003677">
    <property type="term" value="F:DNA binding"/>
    <property type="evidence" value="ECO:0007669"/>
    <property type="project" value="UniProtKB-KW"/>
</dbReference>
<evidence type="ECO:0000313" key="1">
    <source>
        <dbReference type="EMBL" id="MBB5377857.1"/>
    </source>
</evidence>
<name>A0A7W8NT61_9DEIO</name>
<dbReference type="RefSeq" id="WP_184113803.1">
    <property type="nucleotide sequence ID" value="NZ_BNAJ01000010.1"/>
</dbReference>
<proteinExistence type="predicted"/>
<keyword evidence="1" id="KW-0238">DNA-binding</keyword>
<dbReference type="Proteomes" id="UP000539473">
    <property type="component" value="Unassembled WGS sequence"/>
</dbReference>
<sequence length="626" mass="68640">MQSAFEGGDYGAVLTALHGRPGLSADELAILGISLLRTANFASCEEPLELAMALGNEEAAVEFGNFLRATGQNRRAAEHFRDLLPTLGGELRYRALRWYGVTLEQMGEDGAVRAMEEARRGYLALGDRRMAARITHTLAASHSVHGDYATAMKLLDSAIPTLAQEHNQRPLLAAICTLVDVQIECGQFDAAFESLERAQAIAEGLQDAYMGLHLDARRANIMLMTGDYGGYQDLLAGLADRSAAIGESQVTEHALNHLANHQSRIGEHALAVRTMGRLRTVAPNLSLHSRVVLGMMTLRRGDAASAHRMLLEAREEAQRRGAMTDATRALLLAAYSAYMMNDLGRCSDLLSEALLELAGQPRAQTQATIAPELRELEEMLAFARLSPNLAPLLEAALEDASHLSGNMRDDLFTSGMRLEVMTLGQELVLRDGVPCTLRVRGSVAVLTYLAMHPRSTRQTVITDLWPERDPKKAASYFRQCISDIREAIGSDVILVEGAHQAPDYRLSSKATVILDSQRVLQLVANGQVPAAVAAYKGEFLPNLEGSEWADEQRIHIREALLGSLHGELRAARLAREYRRVVLLATAILDIDPSDTETEELRLDMAREVSGAAEVARFEAERHRRMN</sequence>
<accession>A0A7W8NT61</accession>
<dbReference type="SUPFAM" id="SSF48452">
    <property type="entry name" value="TPR-like"/>
    <property type="match status" value="1"/>
</dbReference>
<organism evidence="1 2">
    <name type="scientific">Deinococcus metalli</name>
    <dbReference type="NCBI Taxonomy" id="1141878"/>
    <lineage>
        <taxon>Bacteria</taxon>
        <taxon>Thermotogati</taxon>
        <taxon>Deinococcota</taxon>
        <taxon>Deinococci</taxon>
        <taxon>Deinococcales</taxon>
        <taxon>Deinococcaceae</taxon>
        <taxon>Deinococcus</taxon>
    </lineage>
</organism>
<dbReference type="EMBL" id="JACHFK010000009">
    <property type="protein sequence ID" value="MBB5377857.1"/>
    <property type="molecule type" value="Genomic_DNA"/>
</dbReference>
<comment type="caution">
    <text evidence="1">The sequence shown here is derived from an EMBL/GenBank/DDBJ whole genome shotgun (WGS) entry which is preliminary data.</text>
</comment>